<accession>A0A1H0M7H4</accession>
<evidence type="ECO:0008006" key="3">
    <source>
        <dbReference type="Google" id="ProtNLM"/>
    </source>
</evidence>
<evidence type="ECO:0000313" key="1">
    <source>
        <dbReference type="EMBL" id="SDO76307.1"/>
    </source>
</evidence>
<evidence type="ECO:0000313" key="2">
    <source>
        <dbReference type="Proteomes" id="UP000199341"/>
    </source>
</evidence>
<keyword evidence="2" id="KW-1185">Reference proteome</keyword>
<dbReference type="EMBL" id="FNIE01000012">
    <property type="protein sequence ID" value="SDO76307.1"/>
    <property type="molecule type" value="Genomic_DNA"/>
</dbReference>
<dbReference type="RefSeq" id="WP_093786912.1">
    <property type="nucleotide sequence ID" value="NZ_FNIE01000012.1"/>
</dbReference>
<name>A0A1H0M7H4_9ACTN</name>
<dbReference type="Proteomes" id="UP000199341">
    <property type="component" value="Unassembled WGS sequence"/>
</dbReference>
<protein>
    <recommendedName>
        <fullName evidence="3">WXG100 family type VII secretion target</fullName>
    </recommendedName>
</protein>
<dbReference type="STRING" id="310781.SAMN05216259_11293"/>
<sequence length="107" mass="11102">MHVDTDKIHLAAEALGELAWTLKQAAHTLDERSQALGQPWGDDKNGKSFAGEYLQPHSDALKAGTDGGAALDDAAGQLNDLVAALNAIEAQAVITGQQVTIEPTDGA</sequence>
<organism evidence="1 2">
    <name type="scientific">Actinacidiphila guanduensis</name>
    <dbReference type="NCBI Taxonomy" id="310781"/>
    <lineage>
        <taxon>Bacteria</taxon>
        <taxon>Bacillati</taxon>
        <taxon>Actinomycetota</taxon>
        <taxon>Actinomycetes</taxon>
        <taxon>Kitasatosporales</taxon>
        <taxon>Streptomycetaceae</taxon>
        <taxon>Actinacidiphila</taxon>
    </lineage>
</organism>
<dbReference type="OrthoDB" id="3284120at2"/>
<proteinExistence type="predicted"/>
<gene>
    <name evidence="1" type="ORF">SAMN05216259_11293</name>
</gene>
<dbReference type="AlphaFoldDB" id="A0A1H0M7H4"/>
<dbReference type="Gene3D" id="1.10.287.1060">
    <property type="entry name" value="ESAT-6-like"/>
    <property type="match status" value="1"/>
</dbReference>
<reference evidence="1 2" key="1">
    <citation type="submission" date="2016-10" db="EMBL/GenBank/DDBJ databases">
        <authorList>
            <person name="de Groot N.N."/>
        </authorList>
    </citation>
    <scope>NUCLEOTIDE SEQUENCE [LARGE SCALE GENOMIC DNA]</scope>
    <source>
        <strain evidence="1 2">CGMCC 4.2022</strain>
    </source>
</reference>